<proteinExistence type="predicted"/>
<accession>A0A3R6L1B9</accession>
<evidence type="ECO:0000313" key="1">
    <source>
        <dbReference type="EMBL" id="RHG62962.1"/>
    </source>
</evidence>
<name>A0A3R6L1B9_9FIRM</name>
<dbReference type="Proteomes" id="UP000286595">
    <property type="component" value="Unassembled WGS sequence"/>
</dbReference>
<gene>
    <name evidence="1" type="ORF">DW252_00845</name>
</gene>
<comment type="caution">
    <text evidence="1">The sequence shown here is derived from an EMBL/GenBank/DDBJ whole genome shotgun (WGS) entry which is preliminary data.</text>
</comment>
<reference evidence="1 2" key="1">
    <citation type="submission" date="2018-08" db="EMBL/GenBank/DDBJ databases">
        <title>A genome reference for cultivated species of the human gut microbiota.</title>
        <authorList>
            <person name="Zou Y."/>
            <person name="Xue W."/>
            <person name="Luo G."/>
        </authorList>
    </citation>
    <scope>NUCLEOTIDE SEQUENCE [LARGE SCALE GENOMIC DNA]</scope>
    <source>
        <strain evidence="1 2">AM22-12LB</strain>
    </source>
</reference>
<evidence type="ECO:0000313" key="2">
    <source>
        <dbReference type="Proteomes" id="UP000286595"/>
    </source>
</evidence>
<dbReference type="AlphaFoldDB" id="A0A3R6L1B9"/>
<sequence length="212" mass="24596">MMRILFCNIAWMKEYRGNEDGKDIPLNGGSYVDETGDAHEKYNFTPVNMEGREGLYCLGFFETKSHNGKDVNQMRIENIAGCEHCKKEESVDDVLVVYCAKHPAHKFTTVIGWYKHATVYRHYQEAVFAPEDIQYYNAIAKSSDCVLLPTGTRARKVQWEVPRKSSGWAYGFGRANVWYASEEDSRLQDYLARLEKQINEYDGENWIEKYAE</sequence>
<dbReference type="EMBL" id="QRIM01000001">
    <property type="protein sequence ID" value="RHG62962.1"/>
    <property type="molecule type" value="Genomic_DNA"/>
</dbReference>
<organism evidence="1 2">
    <name type="scientific">Coprococcus comes</name>
    <dbReference type="NCBI Taxonomy" id="410072"/>
    <lineage>
        <taxon>Bacteria</taxon>
        <taxon>Bacillati</taxon>
        <taxon>Bacillota</taxon>
        <taxon>Clostridia</taxon>
        <taxon>Lachnospirales</taxon>
        <taxon>Lachnospiraceae</taxon>
        <taxon>Coprococcus</taxon>
    </lineage>
</organism>
<evidence type="ECO:0008006" key="3">
    <source>
        <dbReference type="Google" id="ProtNLM"/>
    </source>
</evidence>
<protein>
    <recommendedName>
        <fullName evidence="3">Nucleotide modification associated domain-containing protein</fullName>
    </recommendedName>
</protein>